<dbReference type="InterPro" id="IPR036188">
    <property type="entry name" value="FAD/NAD-bd_sf"/>
</dbReference>
<dbReference type="SUPFAM" id="SSF51905">
    <property type="entry name" value="FAD/NAD(P)-binding domain"/>
    <property type="match status" value="1"/>
</dbReference>
<dbReference type="GO" id="GO:0016491">
    <property type="term" value="F:oxidoreductase activity"/>
    <property type="evidence" value="ECO:0007669"/>
    <property type="project" value="InterPro"/>
</dbReference>
<protein>
    <submittedName>
        <fullName evidence="2">Squalene-associated FAD-dependent desaturase</fullName>
    </submittedName>
</protein>
<evidence type="ECO:0000313" key="2">
    <source>
        <dbReference type="EMBL" id="SHG73805.1"/>
    </source>
</evidence>
<evidence type="ECO:0000313" key="3">
    <source>
        <dbReference type="Proteomes" id="UP000186132"/>
    </source>
</evidence>
<dbReference type="AlphaFoldDB" id="A0A1M5M9B1"/>
<dbReference type="RefSeq" id="WP_073390777.1">
    <property type="nucleotide sequence ID" value="NZ_FQVU01000003.1"/>
</dbReference>
<name>A0A1M5M9B1_9ACTN</name>
<sequence length="469" mass="49330">MTGTDTETDTETDTDGRVVVVGGGLAGIAAALHCADAGRPVTLYESRPRLGGMAFSFTRDGLSVDNGQHVFLRCCDAYRGLLDRLGVTERTTLQRRLDIAVLRPDGRSARLRRTAGVPAPAHLTPALLRYGLLSPVDRARAARAAVALRLLDAADPRLDARTLGDFLRHHGQNRATVDALWGVLATATLNLPPDDASLALAAKVFRTGVLDRAAAGDVGHAVAPLGDLHSIAARRALTAAGVDVRLAHHVTAVRAGAGPLAVTVRVRGTETTVHPASVVLAVPPRVACRTAPELAAVPAGRCARLGTSPIVNVHVHYDRRVTDLPFAAAVDSPVQWFFDRTESSGLAARRPGAQYLAVTVSAADDIIDTTSPVLQQRFVAELARLLPGAEQADVLDVFVTRERHATFRQSRGSGALRPTADSGLPGVWLAGAWTDTGWPDTMEGAVRSGITAARAVSEPTAAETMGNLA</sequence>
<dbReference type="InterPro" id="IPR002937">
    <property type="entry name" value="Amino_oxidase"/>
</dbReference>
<dbReference type="OrthoDB" id="7849608at2"/>
<feature type="domain" description="Amine oxidase" evidence="1">
    <location>
        <begin position="25"/>
        <end position="456"/>
    </location>
</feature>
<dbReference type="InterPro" id="IPR050464">
    <property type="entry name" value="Zeta_carotene_desat/Oxidored"/>
</dbReference>
<dbReference type="PANTHER" id="PTHR42923:SF47">
    <property type="entry name" value="BLR3003 PROTEIN"/>
    <property type="match status" value="1"/>
</dbReference>
<keyword evidence="3" id="KW-1185">Reference proteome</keyword>
<dbReference type="PANTHER" id="PTHR42923">
    <property type="entry name" value="PROTOPORPHYRINOGEN OXIDASE"/>
    <property type="match status" value="1"/>
</dbReference>
<proteinExistence type="predicted"/>
<dbReference type="EMBL" id="FQVU01000003">
    <property type="protein sequence ID" value="SHG73805.1"/>
    <property type="molecule type" value="Genomic_DNA"/>
</dbReference>
<evidence type="ECO:0000259" key="1">
    <source>
        <dbReference type="Pfam" id="PF01593"/>
    </source>
</evidence>
<dbReference type="NCBIfam" id="TIGR03467">
    <property type="entry name" value="HpnE"/>
    <property type="match status" value="1"/>
</dbReference>
<accession>A0A1M5M9B1</accession>
<dbReference type="STRING" id="1206085.SAMN05443575_2663"/>
<organism evidence="2 3">
    <name type="scientific">Jatrophihabitans endophyticus</name>
    <dbReference type="NCBI Taxonomy" id="1206085"/>
    <lineage>
        <taxon>Bacteria</taxon>
        <taxon>Bacillati</taxon>
        <taxon>Actinomycetota</taxon>
        <taxon>Actinomycetes</taxon>
        <taxon>Jatrophihabitantales</taxon>
        <taxon>Jatrophihabitantaceae</taxon>
        <taxon>Jatrophihabitans</taxon>
    </lineage>
</organism>
<dbReference type="Gene3D" id="3.50.50.60">
    <property type="entry name" value="FAD/NAD(P)-binding domain"/>
    <property type="match status" value="1"/>
</dbReference>
<dbReference type="InterPro" id="IPR017830">
    <property type="entry name" value="SQase_HpnE"/>
</dbReference>
<dbReference type="Pfam" id="PF01593">
    <property type="entry name" value="Amino_oxidase"/>
    <property type="match status" value="1"/>
</dbReference>
<dbReference type="PRINTS" id="PR00419">
    <property type="entry name" value="ADXRDTASE"/>
</dbReference>
<reference evidence="2 3" key="1">
    <citation type="submission" date="2016-11" db="EMBL/GenBank/DDBJ databases">
        <authorList>
            <person name="Jaros S."/>
            <person name="Januszkiewicz K."/>
            <person name="Wedrychowicz H."/>
        </authorList>
    </citation>
    <scope>NUCLEOTIDE SEQUENCE [LARGE SCALE GENOMIC DNA]</scope>
    <source>
        <strain evidence="2 3">DSM 45627</strain>
    </source>
</reference>
<gene>
    <name evidence="2" type="ORF">SAMN05443575_2663</name>
</gene>
<dbReference type="Proteomes" id="UP000186132">
    <property type="component" value="Unassembled WGS sequence"/>
</dbReference>